<dbReference type="InterPro" id="IPR040361">
    <property type="entry name" value="TPD1"/>
</dbReference>
<dbReference type="GO" id="GO:0001709">
    <property type="term" value="P:cell fate determination"/>
    <property type="evidence" value="ECO:0007669"/>
    <property type="project" value="TreeGrafter"/>
</dbReference>
<dbReference type="PANTHER" id="PTHR33184">
    <property type="entry name" value="PROTEIN TAPETUM DETERMINANT 1-LIKE-RELATED"/>
    <property type="match status" value="1"/>
</dbReference>
<organism evidence="3">
    <name type="scientific">Oryza meridionalis</name>
    <dbReference type="NCBI Taxonomy" id="40149"/>
    <lineage>
        <taxon>Eukaryota</taxon>
        <taxon>Viridiplantae</taxon>
        <taxon>Streptophyta</taxon>
        <taxon>Embryophyta</taxon>
        <taxon>Tracheophyta</taxon>
        <taxon>Spermatophyta</taxon>
        <taxon>Magnoliopsida</taxon>
        <taxon>Liliopsida</taxon>
        <taxon>Poales</taxon>
        <taxon>Poaceae</taxon>
        <taxon>BOP clade</taxon>
        <taxon>Oryzoideae</taxon>
        <taxon>Oryzeae</taxon>
        <taxon>Oryzinae</taxon>
        <taxon>Oryza</taxon>
    </lineage>
</organism>
<proteinExistence type="predicted"/>
<keyword evidence="4" id="KW-1185">Reference proteome</keyword>
<sequence>MAKITKPQLMIPFAILMLLMAVQGCKPVMMSIAVRRKGAESQRCTPSSIDIQQTNIGKKVGTLDTMFQVSVTNRCTCTVRTVFLRADGFTSTVAVDPKLFRQAGSAGYLVGDGRRIPSTKSVTFQYAWDHYFKMTPASIHAEC</sequence>
<evidence type="ECO:0000313" key="4">
    <source>
        <dbReference type="Proteomes" id="UP000008021"/>
    </source>
</evidence>
<reference evidence="3" key="2">
    <citation type="submission" date="2018-05" db="EMBL/GenBank/DDBJ databases">
        <title>OmerRS3 (Oryza meridionalis Reference Sequence Version 3).</title>
        <authorList>
            <person name="Zhang J."/>
            <person name="Kudrna D."/>
            <person name="Lee S."/>
            <person name="Talag J."/>
            <person name="Welchert J."/>
            <person name="Wing R.A."/>
        </authorList>
    </citation>
    <scope>NUCLEOTIDE SEQUENCE [LARGE SCALE GENOMIC DNA]</scope>
    <source>
        <strain evidence="3">cv. OR44</strain>
    </source>
</reference>
<protein>
    <submittedName>
        <fullName evidence="3">Uncharacterized protein</fullName>
    </submittedName>
</protein>
<dbReference type="AlphaFoldDB" id="A0A0E0FC00"/>
<dbReference type="Proteomes" id="UP000008021">
    <property type="component" value="Chromosome 12"/>
</dbReference>
<dbReference type="PANTHER" id="PTHR33184:SF32">
    <property type="entry name" value="EXPRESSED PROTEIN"/>
    <property type="match status" value="1"/>
</dbReference>
<accession>A0A0E0FC00</accession>
<dbReference type="EnsemblPlants" id="OMERI12G07950.1">
    <property type="protein sequence ID" value="OMERI12G07950.1"/>
    <property type="gene ID" value="OMERI12G07950"/>
</dbReference>
<feature type="chain" id="PRO_5002359230" evidence="2">
    <location>
        <begin position="25"/>
        <end position="143"/>
    </location>
</feature>
<dbReference type="Gramene" id="OMERI12G07950.1">
    <property type="protein sequence ID" value="OMERI12G07950.1"/>
    <property type="gene ID" value="OMERI12G07950"/>
</dbReference>
<keyword evidence="1 2" id="KW-0732">Signal</keyword>
<evidence type="ECO:0000256" key="2">
    <source>
        <dbReference type="SAM" id="SignalP"/>
    </source>
</evidence>
<name>A0A0E0FC00_9ORYZ</name>
<evidence type="ECO:0000313" key="3">
    <source>
        <dbReference type="EnsemblPlants" id="OMERI12G07950.1"/>
    </source>
</evidence>
<evidence type="ECO:0000256" key="1">
    <source>
        <dbReference type="ARBA" id="ARBA00022729"/>
    </source>
</evidence>
<dbReference type="Pfam" id="PF24068">
    <property type="entry name" value="TPD1_C"/>
    <property type="match status" value="1"/>
</dbReference>
<dbReference type="HOGENOM" id="CLU_102808_3_1_1"/>
<reference evidence="3" key="1">
    <citation type="submission" date="2015-04" db="UniProtKB">
        <authorList>
            <consortium name="EnsemblPlants"/>
        </authorList>
    </citation>
    <scope>IDENTIFICATION</scope>
</reference>
<dbReference type="PROSITE" id="PS51257">
    <property type="entry name" value="PROKAR_LIPOPROTEIN"/>
    <property type="match status" value="1"/>
</dbReference>
<feature type="signal peptide" evidence="2">
    <location>
        <begin position="1"/>
        <end position="24"/>
    </location>
</feature>